<evidence type="ECO:0000313" key="4">
    <source>
        <dbReference type="EMBL" id="WWC54325.1"/>
    </source>
</evidence>
<evidence type="ECO:0000313" key="6">
    <source>
        <dbReference type="Proteomes" id="UP001069047"/>
    </source>
</evidence>
<dbReference type="Proteomes" id="UP000250354">
    <property type="component" value="Chromosome"/>
</dbReference>
<dbReference type="Gene3D" id="1.10.260.40">
    <property type="entry name" value="lambda repressor-like DNA-binding domains"/>
    <property type="match status" value="1"/>
</dbReference>
<accession>A0A1E9PQE9</accession>
<sequence>MKHSNTKPRSYAHLSAEKRGIIQAMHREGNKQKEIANAIGVNQSTISRELKRGKTRQMTYDHQYVDVYLAETGSRVYKENRLNSKARGALFGKSTFIKAFEEALLTPKKDRVFSVDTFIHKYRREHPLEIVPCTKTMYKYINLGLLRVKNIDLPMKTRIRPRKQSSEPRGINKKLFGKSIDQRCPDVLFREEFGHWELDLVIGKKTKGEPCIITLVERKTRKLLTKKTWRWDAGSIVKSIKKMILKEGQACFKTLTTDNGSEFSKLSHLEYALKNLEVFFAHAYSAWEKGSNERHNRMLREYLPKGTSFKKLTYQELAHYTNTINNRFRKILDYQTPNDCYNMEVAKLQETLREAG</sequence>
<keyword evidence="1" id="KW-0233">DNA recombination</keyword>
<dbReference type="Pfam" id="PF13936">
    <property type="entry name" value="HTH_38"/>
    <property type="match status" value="1"/>
</dbReference>
<dbReference type="Proteomes" id="UP001069047">
    <property type="component" value="Unassembled WGS sequence"/>
</dbReference>
<feature type="domain" description="Integrase catalytic" evidence="2">
    <location>
        <begin position="181"/>
        <end position="345"/>
    </location>
</feature>
<dbReference type="GO" id="GO:0006310">
    <property type="term" value="P:DNA recombination"/>
    <property type="evidence" value="ECO:0007669"/>
    <property type="project" value="UniProtKB-KW"/>
</dbReference>
<dbReference type="GO" id="GO:0005829">
    <property type="term" value="C:cytosol"/>
    <property type="evidence" value="ECO:0007669"/>
    <property type="project" value="TreeGrafter"/>
</dbReference>
<dbReference type="InterPro" id="IPR051917">
    <property type="entry name" value="Transposase-Integrase"/>
</dbReference>
<dbReference type="PROSITE" id="PS50994">
    <property type="entry name" value="INTEGRASE"/>
    <property type="match status" value="1"/>
</dbReference>
<dbReference type="PANTHER" id="PTHR10948">
    <property type="entry name" value="TRANSPOSASE"/>
    <property type="match status" value="1"/>
</dbReference>
<dbReference type="GeneID" id="86858931"/>
<dbReference type="InterPro" id="IPR053392">
    <property type="entry name" value="Transposase_IS30-like"/>
</dbReference>
<dbReference type="GO" id="GO:0004803">
    <property type="term" value="F:transposase activity"/>
    <property type="evidence" value="ECO:0007669"/>
    <property type="project" value="TreeGrafter"/>
</dbReference>
<dbReference type="EMBL" id="JAOTMY010000005">
    <property type="protein sequence ID" value="MCY3088138.1"/>
    <property type="molecule type" value="Genomic_DNA"/>
</dbReference>
<keyword evidence="5" id="KW-1185">Reference proteome</keyword>
<dbReference type="InterPro" id="IPR036397">
    <property type="entry name" value="RNaseH_sf"/>
</dbReference>
<dbReference type="GO" id="GO:0015074">
    <property type="term" value="P:DNA integration"/>
    <property type="evidence" value="ECO:0007669"/>
    <property type="project" value="InterPro"/>
</dbReference>
<dbReference type="InterPro" id="IPR010982">
    <property type="entry name" value="Lambda_DNA-bd_dom_sf"/>
</dbReference>
<dbReference type="RefSeq" id="WP_083300396.1">
    <property type="nucleotide sequence ID" value="NZ_CAJHLG010000006.1"/>
</dbReference>
<dbReference type="AlphaFoldDB" id="A0A1E9PQE9"/>
<dbReference type="InterPro" id="IPR012337">
    <property type="entry name" value="RNaseH-like_sf"/>
</dbReference>
<gene>
    <name evidence="4" type="ORF">DBT44_0007985</name>
    <name evidence="3" type="ORF">ODY61_08450</name>
</gene>
<dbReference type="PANTHER" id="PTHR10948:SF23">
    <property type="entry name" value="TRANSPOSASE INSI FOR INSERTION SEQUENCE ELEMENT IS30A-RELATED"/>
    <property type="match status" value="1"/>
</dbReference>
<organism evidence="3 6">
    <name type="scientific">Aerococcus mictus</name>
    <dbReference type="NCBI Taxonomy" id="2976810"/>
    <lineage>
        <taxon>Bacteria</taxon>
        <taxon>Bacillati</taxon>
        <taxon>Bacillota</taxon>
        <taxon>Bacilli</taxon>
        <taxon>Lactobacillales</taxon>
        <taxon>Aerococcaceae</taxon>
        <taxon>Aerococcus</taxon>
    </lineage>
</organism>
<dbReference type="GO" id="GO:0032196">
    <property type="term" value="P:transposition"/>
    <property type="evidence" value="ECO:0007669"/>
    <property type="project" value="TreeGrafter"/>
</dbReference>
<proteinExistence type="predicted"/>
<dbReference type="EMBL" id="CP145132">
    <property type="protein sequence ID" value="WWC54325.1"/>
    <property type="molecule type" value="Genomic_DNA"/>
</dbReference>
<protein>
    <submittedName>
        <fullName evidence="3">IS30 family transposase</fullName>
    </submittedName>
</protein>
<accession>A0A9Q4H3R7</accession>
<evidence type="ECO:0000256" key="1">
    <source>
        <dbReference type="ARBA" id="ARBA00023172"/>
    </source>
</evidence>
<dbReference type="InterPro" id="IPR001584">
    <property type="entry name" value="Integrase_cat-core"/>
</dbReference>
<evidence type="ECO:0000313" key="5">
    <source>
        <dbReference type="Proteomes" id="UP000250354"/>
    </source>
</evidence>
<reference evidence="4" key="3">
    <citation type="submission" date="2024-02" db="EMBL/GenBank/DDBJ databases">
        <authorList>
            <person name="Choi B."/>
        </authorList>
    </citation>
    <scope>NUCLEOTIDE SEQUENCE</scope>
    <source>
        <strain evidence="4">UMB1016</strain>
    </source>
</reference>
<dbReference type="GO" id="GO:0003677">
    <property type="term" value="F:DNA binding"/>
    <property type="evidence" value="ECO:0007669"/>
    <property type="project" value="InterPro"/>
</dbReference>
<dbReference type="NCBIfam" id="NF033563">
    <property type="entry name" value="transpos_IS30"/>
    <property type="match status" value="1"/>
</dbReference>
<dbReference type="Gene3D" id="3.30.420.10">
    <property type="entry name" value="Ribonuclease H-like superfamily/Ribonuclease H"/>
    <property type="match status" value="1"/>
</dbReference>
<reference evidence="3" key="2">
    <citation type="submission" date="2022-09" db="EMBL/GenBank/DDBJ databases">
        <title>Aerococcus urinae taxonomy study.</title>
        <authorList>
            <person name="Christensen J."/>
            <person name="Senneby E."/>
        </authorList>
    </citation>
    <scope>NUCLEOTIDE SEQUENCE</scope>
    <source>
        <strain evidence="3">LUND-41-B12</strain>
    </source>
</reference>
<name>A0A1E9PQE9_9LACT</name>
<evidence type="ECO:0000259" key="2">
    <source>
        <dbReference type="PROSITE" id="PS50994"/>
    </source>
</evidence>
<dbReference type="InterPro" id="IPR025246">
    <property type="entry name" value="IS30-like_HTH"/>
</dbReference>
<reference evidence="4 5" key="1">
    <citation type="journal article" date="2020" name="J. Bacteriol.">
        <title>Aerococcus urinae Isolated from Women with Lower Urinary Tract Symptoms: In Vitro Aggregation and Genome Analysis.</title>
        <authorList>
            <person name="Hilt E.E."/>
            <person name="Putonti C."/>
            <person name="Thomas-White K."/>
            <person name="Lewis A.L."/>
            <person name="Visick K.L."/>
            <person name="Gilbert N.M."/>
            <person name="Wolfe A.J."/>
        </authorList>
    </citation>
    <scope>NUCLEOTIDE SEQUENCE [LARGE SCALE GENOMIC DNA]</scope>
    <source>
        <strain evidence="4 5">UMB1016</strain>
    </source>
</reference>
<dbReference type="SUPFAM" id="SSF53098">
    <property type="entry name" value="Ribonuclease H-like"/>
    <property type="match status" value="1"/>
</dbReference>
<evidence type="ECO:0000313" key="3">
    <source>
        <dbReference type="EMBL" id="MCY3088138.1"/>
    </source>
</evidence>